<evidence type="ECO:0000256" key="2">
    <source>
        <dbReference type="ARBA" id="ARBA00022692"/>
    </source>
</evidence>
<evidence type="ECO:0000256" key="5">
    <source>
        <dbReference type="SAM" id="MobiDB-lite"/>
    </source>
</evidence>
<feature type="transmembrane region" description="Helical" evidence="6">
    <location>
        <begin position="309"/>
        <end position="330"/>
    </location>
</feature>
<feature type="transmembrane region" description="Helical" evidence="6">
    <location>
        <begin position="507"/>
        <end position="525"/>
    </location>
</feature>
<keyword evidence="3 6" id="KW-1133">Transmembrane helix</keyword>
<comment type="subcellular location">
    <subcellularLocation>
        <location evidence="1">Membrane</location>
        <topology evidence="1">Multi-pass membrane protein</topology>
    </subcellularLocation>
</comment>
<feature type="transmembrane region" description="Helical" evidence="6">
    <location>
        <begin position="69"/>
        <end position="91"/>
    </location>
</feature>
<dbReference type="Pfam" id="PF00955">
    <property type="entry name" value="HCO3_cotransp"/>
    <property type="match status" value="2"/>
</dbReference>
<feature type="transmembrane region" description="Helical" evidence="6">
    <location>
        <begin position="483"/>
        <end position="501"/>
    </location>
</feature>
<evidence type="ECO:0000256" key="4">
    <source>
        <dbReference type="ARBA" id="ARBA00023136"/>
    </source>
</evidence>
<keyword evidence="2 6" id="KW-0812">Transmembrane</keyword>
<feature type="domain" description="Bicarbonate transporter-like transmembrane" evidence="7">
    <location>
        <begin position="216"/>
        <end position="541"/>
    </location>
</feature>
<dbReference type="InterPro" id="IPR003020">
    <property type="entry name" value="HCO3_transpt_euk"/>
</dbReference>
<feature type="transmembrane region" description="Helical" evidence="6">
    <location>
        <begin position="123"/>
        <end position="142"/>
    </location>
</feature>
<dbReference type="GO" id="GO:0005886">
    <property type="term" value="C:plasma membrane"/>
    <property type="evidence" value="ECO:0007669"/>
    <property type="project" value="TreeGrafter"/>
</dbReference>
<dbReference type="Gene3D" id="1.10.287.570">
    <property type="entry name" value="Helical hairpin bin"/>
    <property type="match status" value="1"/>
</dbReference>
<name>A0A507E6H6_9FUNG</name>
<feature type="transmembrane region" description="Helical" evidence="6">
    <location>
        <begin position="351"/>
        <end position="373"/>
    </location>
</feature>
<dbReference type="Proteomes" id="UP000318582">
    <property type="component" value="Unassembled WGS sequence"/>
</dbReference>
<feature type="compositionally biased region" description="Polar residues" evidence="5">
    <location>
        <begin position="567"/>
        <end position="577"/>
    </location>
</feature>
<dbReference type="GO" id="GO:0050801">
    <property type="term" value="P:monoatomic ion homeostasis"/>
    <property type="evidence" value="ECO:0007669"/>
    <property type="project" value="TreeGrafter"/>
</dbReference>
<dbReference type="STRING" id="109895.A0A507E6H6"/>
<evidence type="ECO:0000256" key="3">
    <source>
        <dbReference type="ARBA" id="ARBA00022989"/>
    </source>
</evidence>
<evidence type="ECO:0000313" key="8">
    <source>
        <dbReference type="EMBL" id="TPX59679.1"/>
    </source>
</evidence>
<feature type="transmembrane region" description="Helical" evidence="6">
    <location>
        <begin position="162"/>
        <end position="180"/>
    </location>
</feature>
<dbReference type="EMBL" id="QEAQ01000022">
    <property type="protein sequence ID" value="TPX59679.1"/>
    <property type="molecule type" value="Genomic_DNA"/>
</dbReference>
<dbReference type="InterPro" id="IPR011531">
    <property type="entry name" value="HCO3_transpt-like_TM_dom"/>
</dbReference>
<comment type="caution">
    <text evidence="8">The sequence shown here is derived from an EMBL/GenBank/DDBJ whole genome shotgun (WGS) entry which is preliminary data.</text>
</comment>
<gene>
    <name evidence="8" type="ORF">PhCBS80983_g02288</name>
</gene>
<feature type="transmembrane region" description="Helical" evidence="6">
    <location>
        <begin position="97"/>
        <end position="118"/>
    </location>
</feature>
<feature type="transmembrane region" description="Helical" evidence="6">
    <location>
        <begin position="187"/>
        <end position="205"/>
    </location>
</feature>
<evidence type="ECO:0000256" key="6">
    <source>
        <dbReference type="SAM" id="Phobius"/>
    </source>
</evidence>
<evidence type="ECO:0000256" key="1">
    <source>
        <dbReference type="ARBA" id="ARBA00004141"/>
    </source>
</evidence>
<feature type="transmembrane region" description="Helical" evidence="6">
    <location>
        <begin position="428"/>
        <end position="447"/>
    </location>
</feature>
<keyword evidence="4 6" id="KW-0472">Membrane</keyword>
<organism evidence="8 9">
    <name type="scientific">Powellomyces hirtus</name>
    <dbReference type="NCBI Taxonomy" id="109895"/>
    <lineage>
        <taxon>Eukaryota</taxon>
        <taxon>Fungi</taxon>
        <taxon>Fungi incertae sedis</taxon>
        <taxon>Chytridiomycota</taxon>
        <taxon>Chytridiomycota incertae sedis</taxon>
        <taxon>Chytridiomycetes</taxon>
        <taxon>Spizellomycetales</taxon>
        <taxon>Powellomycetaceae</taxon>
        <taxon>Powellomyces</taxon>
    </lineage>
</organism>
<feature type="domain" description="Bicarbonate transporter-like transmembrane" evidence="7">
    <location>
        <begin position="41"/>
        <end position="210"/>
    </location>
</feature>
<evidence type="ECO:0000313" key="9">
    <source>
        <dbReference type="Proteomes" id="UP000318582"/>
    </source>
</evidence>
<reference evidence="8 9" key="1">
    <citation type="journal article" date="2019" name="Sci. Rep.">
        <title>Comparative genomics of chytrid fungi reveal insights into the obligate biotrophic and pathogenic lifestyle of Synchytrium endobioticum.</title>
        <authorList>
            <person name="van de Vossenberg B.T.L.H."/>
            <person name="Warris S."/>
            <person name="Nguyen H.D.T."/>
            <person name="van Gent-Pelzer M.P.E."/>
            <person name="Joly D.L."/>
            <person name="van de Geest H.C."/>
            <person name="Bonants P.J.M."/>
            <person name="Smith D.S."/>
            <person name="Levesque C.A."/>
            <person name="van der Lee T.A.J."/>
        </authorList>
    </citation>
    <scope>NUCLEOTIDE SEQUENCE [LARGE SCALE GENOMIC DNA]</scope>
    <source>
        <strain evidence="8 9">CBS 809.83</strain>
    </source>
</reference>
<dbReference type="GO" id="GO:0005452">
    <property type="term" value="F:solute:inorganic anion antiporter activity"/>
    <property type="evidence" value="ECO:0007669"/>
    <property type="project" value="InterPro"/>
</dbReference>
<dbReference type="AlphaFoldDB" id="A0A507E6H6"/>
<evidence type="ECO:0000259" key="7">
    <source>
        <dbReference type="Pfam" id="PF00955"/>
    </source>
</evidence>
<dbReference type="PANTHER" id="PTHR11453">
    <property type="entry name" value="ANION EXCHANGE PROTEIN"/>
    <property type="match status" value="1"/>
</dbReference>
<proteinExistence type="predicted"/>
<feature type="transmembrane region" description="Helical" evidence="6">
    <location>
        <begin position="211"/>
        <end position="232"/>
    </location>
</feature>
<feature type="region of interest" description="Disordered" evidence="5">
    <location>
        <begin position="567"/>
        <end position="590"/>
    </location>
</feature>
<accession>A0A507E6H6</accession>
<keyword evidence="9" id="KW-1185">Reference proteome</keyword>
<dbReference type="GO" id="GO:0006820">
    <property type="term" value="P:monoatomic anion transport"/>
    <property type="evidence" value="ECO:0007669"/>
    <property type="project" value="InterPro"/>
</dbReference>
<feature type="transmembrane region" description="Helical" evidence="6">
    <location>
        <begin position="252"/>
        <end position="272"/>
    </location>
</feature>
<sequence>MSSSPGLERRPAREAEAERAVLDASAIVPDEHGWKPVRIRPWHDMVSEIRGRLPFYASDWTDGFTDKRVLAAGIYIFFANFAPAVTFAFFLDSSTEGMIGVVEVLLSSSVCGTIYAILAGQPLIIVGVTGPTSVFVTTIYGLSSTLGVPFLPFLGWTTLWSAAMHIAIAIGGLCSLVTIITRFSCEVFGALIAIVYFWNGIAELVKSFDTAFPVGLCAALLAILTLYLALVLTDARTWRFWTSALRGFVADYAIPISVTLATVVAAAILPLLPGSESTLDPLPTLNVPYSKPFLSTTNGRPWLVDFGSLPMWAIFASAIAGAVLTILFYFDHNVSSLLSQRPESNLMKPPAFNWDFLVLGLTMIPCAVLGLPACNGLIPQAPLHVAALSKKTKSGITLRVAEQRLSPLLQALLTFVVLAPPLLRVVTHVPRAVLAGLFLAMGVHSLLSNQFATRVASIGALTEQARAIVLAPRALLRVPRKQTIRFTIIQSFVLAVTVAVTESHHPVALAFPVIIAALVPFRFYILPRIIEPRWLAILDCEDDPDLQRPVEPQPDTSESPLLEHTTLQVEQDSSQPKAVTDIPLARFGTA</sequence>
<dbReference type="PANTHER" id="PTHR11453:SF82">
    <property type="entry name" value="BORON TRANSPORTER 1"/>
    <property type="match status" value="1"/>
</dbReference>
<protein>
    <recommendedName>
        <fullName evidence="7">Bicarbonate transporter-like transmembrane domain-containing protein</fullName>
    </recommendedName>
</protein>